<proteinExistence type="predicted"/>
<evidence type="ECO:0000313" key="5">
    <source>
        <dbReference type="Proteomes" id="UP000694228"/>
    </source>
</evidence>
<dbReference type="AlphaFoldDB" id="A0A8F5VMG9"/>
<dbReference type="EMBL" id="CP077107">
    <property type="protein sequence ID" value="QXO95776.1"/>
    <property type="molecule type" value="Genomic_DNA"/>
</dbReference>
<feature type="domain" description="Archaeal Type IV pilin N-terminal" evidence="2">
    <location>
        <begin position="7"/>
        <end position="84"/>
    </location>
</feature>
<protein>
    <submittedName>
        <fullName evidence="4">Type IV pilin N-terminal domain-containing protein</fullName>
    </submittedName>
</protein>
<keyword evidence="1" id="KW-0472">Membrane</keyword>
<reference evidence="4 5" key="1">
    <citation type="submission" date="2021-06" db="EMBL/GenBank/DDBJ databases">
        <title>Complete genome sequence of the secondary alcohol utilizing methanogen Methanospirillum hungatei strain GP1.</title>
        <authorList>
            <person name="Day L.A."/>
            <person name="Costa K.C."/>
        </authorList>
    </citation>
    <scope>NUCLEOTIDE SEQUENCE [LARGE SCALE GENOMIC DNA]</scope>
    <source>
        <strain evidence="4 5">GP1</strain>
    </source>
</reference>
<keyword evidence="1" id="KW-0812">Transmembrane</keyword>
<dbReference type="OrthoDB" id="116677at2157"/>
<dbReference type="InterPro" id="IPR013373">
    <property type="entry name" value="Flagellin/pilin_N_arc"/>
</dbReference>
<organism evidence="4 5">
    <name type="scientific">Methanospirillum hungatei</name>
    <dbReference type="NCBI Taxonomy" id="2203"/>
    <lineage>
        <taxon>Archaea</taxon>
        <taxon>Methanobacteriati</taxon>
        <taxon>Methanobacteriota</taxon>
        <taxon>Stenosarchaea group</taxon>
        <taxon>Methanomicrobia</taxon>
        <taxon>Methanomicrobiales</taxon>
        <taxon>Methanospirillaceae</taxon>
        <taxon>Methanospirillum</taxon>
    </lineage>
</organism>
<keyword evidence="1" id="KW-1133">Transmembrane helix</keyword>
<evidence type="ECO:0000259" key="2">
    <source>
        <dbReference type="Pfam" id="PF07790"/>
    </source>
</evidence>
<dbReference type="Pfam" id="PF07790">
    <property type="entry name" value="Pilin_N"/>
    <property type="match status" value="1"/>
</dbReference>
<dbReference type="InterPro" id="IPR012859">
    <property type="entry name" value="Pilin_N_archaeal"/>
</dbReference>
<evidence type="ECO:0000313" key="3">
    <source>
        <dbReference type="EMBL" id="QXO95773.1"/>
    </source>
</evidence>
<accession>A0A8F5VMG9</accession>
<gene>
    <name evidence="3" type="ORF">KSK55_05120</name>
    <name evidence="4" type="ORF">KSK55_05140</name>
</gene>
<sequence length="175" mass="19334">MLMKAESAVSPVIGVLLMLTLTLIIAAIVNSFAGGLMHTKDKSPVVTLQSEFHREDGKKWNLTIHHISGDPLPTCCVNLIIRPSKTFSCGYGTIKELDRENIKLNTSSDKSWAEGISSMHAGDIHVISGTNDDIDQKIQPPGVDFLEESSIGNTFYLEFYYDRNLIARSEVLIQP</sequence>
<evidence type="ECO:0000313" key="4">
    <source>
        <dbReference type="EMBL" id="QXO95776.1"/>
    </source>
</evidence>
<dbReference type="Proteomes" id="UP000694228">
    <property type="component" value="Chromosome"/>
</dbReference>
<dbReference type="NCBIfam" id="TIGR02537">
    <property type="entry name" value="arch_flag_Nterm"/>
    <property type="match status" value="1"/>
</dbReference>
<name>A0A8F5VMG9_METHU</name>
<dbReference type="EMBL" id="CP077107">
    <property type="protein sequence ID" value="QXO95773.1"/>
    <property type="molecule type" value="Genomic_DNA"/>
</dbReference>
<feature type="transmembrane region" description="Helical" evidence="1">
    <location>
        <begin position="12"/>
        <end position="33"/>
    </location>
</feature>
<evidence type="ECO:0000256" key="1">
    <source>
        <dbReference type="SAM" id="Phobius"/>
    </source>
</evidence>